<name>A0ABR2FMV0_9ROSI</name>
<evidence type="ECO:0000313" key="2">
    <source>
        <dbReference type="Proteomes" id="UP001472677"/>
    </source>
</evidence>
<keyword evidence="2" id="KW-1185">Reference proteome</keyword>
<sequence>MDAPAPSAFSSASLARLSALPSFSESFFASSSSGLFAALASSPAFSAAYFASSSALAFTKASAYASLLQSSGISLKNKEKMQNQHIFLSHAILNLQ</sequence>
<accession>A0ABR2FMV0</accession>
<dbReference type="Proteomes" id="UP001472677">
    <property type="component" value="Unassembled WGS sequence"/>
</dbReference>
<reference evidence="1 2" key="1">
    <citation type="journal article" date="2024" name="G3 (Bethesda)">
        <title>Genome assembly of Hibiscus sabdariffa L. provides insights into metabolisms of medicinal natural products.</title>
        <authorList>
            <person name="Kim T."/>
        </authorList>
    </citation>
    <scope>NUCLEOTIDE SEQUENCE [LARGE SCALE GENOMIC DNA]</scope>
    <source>
        <strain evidence="1">TK-2024</strain>
        <tissue evidence="1">Old leaves</tissue>
    </source>
</reference>
<proteinExistence type="predicted"/>
<organism evidence="1 2">
    <name type="scientific">Hibiscus sabdariffa</name>
    <name type="common">roselle</name>
    <dbReference type="NCBI Taxonomy" id="183260"/>
    <lineage>
        <taxon>Eukaryota</taxon>
        <taxon>Viridiplantae</taxon>
        <taxon>Streptophyta</taxon>
        <taxon>Embryophyta</taxon>
        <taxon>Tracheophyta</taxon>
        <taxon>Spermatophyta</taxon>
        <taxon>Magnoliopsida</taxon>
        <taxon>eudicotyledons</taxon>
        <taxon>Gunneridae</taxon>
        <taxon>Pentapetalae</taxon>
        <taxon>rosids</taxon>
        <taxon>malvids</taxon>
        <taxon>Malvales</taxon>
        <taxon>Malvaceae</taxon>
        <taxon>Malvoideae</taxon>
        <taxon>Hibiscus</taxon>
    </lineage>
</organism>
<dbReference type="EMBL" id="JBBPBM010000006">
    <property type="protein sequence ID" value="KAK8582287.1"/>
    <property type="molecule type" value="Genomic_DNA"/>
</dbReference>
<gene>
    <name evidence="1" type="ORF">V6N12_072476</name>
</gene>
<comment type="caution">
    <text evidence="1">The sequence shown here is derived from an EMBL/GenBank/DDBJ whole genome shotgun (WGS) entry which is preliminary data.</text>
</comment>
<evidence type="ECO:0000313" key="1">
    <source>
        <dbReference type="EMBL" id="KAK8582287.1"/>
    </source>
</evidence>
<protein>
    <submittedName>
        <fullName evidence="1">Uncharacterized protein</fullName>
    </submittedName>
</protein>